<dbReference type="InterPro" id="IPR001466">
    <property type="entry name" value="Beta-lactam-related"/>
</dbReference>
<dbReference type="InterPro" id="IPR011059">
    <property type="entry name" value="Metal-dep_hydrolase_composite"/>
</dbReference>
<dbReference type="SUPFAM" id="SSF56601">
    <property type="entry name" value="beta-lactamase/transpeptidase-like"/>
    <property type="match status" value="1"/>
</dbReference>
<dbReference type="GO" id="GO:0016787">
    <property type="term" value="F:hydrolase activity"/>
    <property type="evidence" value="ECO:0007669"/>
    <property type="project" value="UniProtKB-KW"/>
</dbReference>
<dbReference type="PANTHER" id="PTHR46825">
    <property type="entry name" value="D-ALANYL-D-ALANINE-CARBOXYPEPTIDASE/ENDOPEPTIDASE AMPH"/>
    <property type="match status" value="1"/>
</dbReference>
<feature type="domain" description="Amidohydrolase 3" evidence="3">
    <location>
        <begin position="735"/>
        <end position="824"/>
    </location>
</feature>
<accession>A0ABS9BM95</accession>
<reference evidence="4 5" key="1">
    <citation type="submission" date="2022-01" db="EMBL/GenBank/DDBJ databases">
        <title>Flavihumibacter sp. nov., isolated from sediment of a river.</title>
        <authorList>
            <person name="Liu H."/>
        </authorList>
    </citation>
    <scope>NUCLEOTIDE SEQUENCE [LARGE SCALE GENOMIC DNA]</scope>
    <source>
        <strain evidence="4 5">RY-1</strain>
    </source>
</reference>
<feature type="signal peptide" evidence="1">
    <location>
        <begin position="1"/>
        <end position="23"/>
    </location>
</feature>
<dbReference type="Gene3D" id="3.20.20.140">
    <property type="entry name" value="Metal-dependent hydrolases"/>
    <property type="match status" value="2"/>
</dbReference>
<proteinExistence type="predicted"/>
<evidence type="ECO:0000259" key="2">
    <source>
        <dbReference type="Pfam" id="PF00144"/>
    </source>
</evidence>
<dbReference type="SUPFAM" id="SSF51338">
    <property type="entry name" value="Composite domain of metallo-dependent hydrolases"/>
    <property type="match status" value="1"/>
</dbReference>
<keyword evidence="1" id="KW-0732">Signal</keyword>
<keyword evidence="5" id="KW-1185">Reference proteome</keyword>
<evidence type="ECO:0000259" key="3">
    <source>
        <dbReference type="Pfam" id="PF07969"/>
    </source>
</evidence>
<dbReference type="EMBL" id="JAKEVY010000004">
    <property type="protein sequence ID" value="MCF1716440.1"/>
    <property type="molecule type" value="Genomic_DNA"/>
</dbReference>
<evidence type="ECO:0000313" key="4">
    <source>
        <dbReference type="EMBL" id="MCF1716440.1"/>
    </source>
</evidence>
<dbReference type="Proteomes" id="UP001200145">
    <property type="component" value="Unassembled WGS sequence"/>
</dbReference>
<sequence>MKKLIVLLLAGTLLLISPHQLVAQVQQMDSALTALYQSGRFNGVVLYAEKGKPILSKTYGVADFQSGKPLSISSPFNLASITKQFICAGILILFDRGLLQLDEPAKKHLPSLPYPEVTIRQLMTHTSGLPEYFELFNNNRGNADTLNNKLLLAMLAQYRPPMQFSPGSSWSYCNTNYVLLASILETVSGQGIEAFFQKEIIRPLALKNTYIFRLPDTVNNPNQVKGFREENGQRRLNDLTFWDGVVGDGNLFSSAEDLLKWEQQLYKSKIIKPATLAMAFQPVPLTIPGRDSSYPYGFGWGIDKPGEQYSHTGGWTGFVNIIMRDVKKNRTLILLSSGSNPAAMVAARNWFNGNPVTVKPTRIITNVKVVDGTGTPARNAAVRMEGDKILAVGELQPFPGEPVVDGGGKILAPGFIDTHSHLEGSLQSKPQALAALNQGITTIVAGQDGYGSWMDSLEATIKRTAPAINLATYTGHTGLREKVMGENKLHRTATPDELNKMKVLLAAELKKGSLGLSTGLEYAGAWFSSYYEVLELAKVTSFNQGRYISHLRSEDIQLNDAIEEIIGIGKEARIPVQISHLKIALKNDWKTAPAILARLERARQQGINITADVYPYEFWRSTLKVLFPKTDYTNEASAEFAVTQSLDPSASVLVAFKPRPEYRGKTLSEVAALRKETPARTLMALIAEAEAYRKAHPDSGGVEGIMGKSMTDSDVSAFLSWQHTNICSDGADGGHPRGYGSFTRVLAEYVREKKIMSLETAINKMTALSAEHVGIRQRGLIAAGYYADLVLLDPDTIQDHATIQNPQALSDGILKVWVNGELVYANKEFMGTFPGRLIKR</sequence>
<dbReference type="InterPro" id="IPR013108">
    <property type="entry name" value="Amidohydro_3"/>
</dbReference>
<feature type="domain" description="Amidohydrolase 3" evidence="3">
    <location>
        <begin position="403"/>
        <end position="579"/>
    </location>
</feature>
<protein>
    <submittedName>
        <fullName evidence="4">Serine hydrolase</fullName>
    </submittedName>
</protein>
<dbReference type="PANTHER" id="PTHR46825:SF9">
    <property type="entry name" value="BETA-LACTAMASE-RELATED DOMAIN-CONTAINING PROTEIN"/>
    <property type="match status" value="1"/>
</dbReference>
<feature type="chain" id="PRO_5047449665" evidence="1">
    <location>
        <begin position="24"/>
        <end position="840"/>
    </location>
</feature>
<dbReference type="Gene3D" id="3.40.710.10">
    <property type="entry name" value="DD-peptidase/beta-lactamase superfamily"/>
    <property type="match status" value="1"/>
</dbReference>
<dbReference type="InterPro" id="IPR012338">
    <property type="entry name" value="Beta-lactam/transpept-like"/>
</dbReference>
<dbReference type="Pfam" id="PF07969">
    <property type="entry name" value="Amidohydro_3"/>
    <property type="match status" value="2"/>
</dbReference>
<comment type="caution">
    <text evidence="4">The sequence shown here is derived from an EMBL/GenBank/DDBJ whole genome shotgun (WGS) entry which is preliminary data.</text>
</comment>
<keyword evidence="4" id="KW-0378">Hydrolase</keyword>
<dbReference type="RefSeq" id="WP_234867642.1">
    <property type="nucleotide sequence ID" value="NZ_JAKEVY010000004.1"/>
</dbReference>
<evidence type="ECO:0000256" key="1">
    <source>
        <dbReference type="SAM" id="SignalP"/>
    </source>
</evidence>
<evidence type="ECO:0000313" key="5">
    <source>
        <dbReference type="Proteomes" id="UP001200145"/>
    </source>
</evidence>
<dbReference type="SUPFAM" id="SSF51556">
    <property type="entry name" value="Metallo-dependent hydrolases"/>
    <property type="match status" value="1"/>
</dbReference>
<feature type="domain" description="Beta-lactamase-related" evidence="2">
    <location>
        <begin position="30"/>
        <end position="350"/>
    </location>
</feature>
<gene>
    <name evidence="4" type="ORF">L0U88_17500</name>
</gene>
<organism evidence="4 5">
    <name type="scientific">Flavihumibacter fluminis</name>
    <dbReference type="NCBI Taxonomy" id="2909236"/>
    <lineage>
        <taxon>Bacteria</taxon>
        <taxon>Pseudomonadati</taxon>
        <taxon>Bacteroidota</taxon>
        <taxon>Chitinophagia</taxon>
        <taxon>Chitinophagales</taxon>
        <taxon>Chitinophagaceae</taxon>
        <taxon>Flavihumibacter</taxon>
    </lineage>
</organism>
<dbReference type="InterPro" id="IPR032466">
    <property type="entry name" value="Metal_Hydrolase"/>
</dbReference>
<dbReference type="InterPro" id="IPR050491">
    <property type="entry name" value="AmpC-like"/>
</dbReference>
<dbReference type="Pfam" id="PF00144">
    <property type="entry name" value="Beta-lactamase"/>
    <property type="match status" value="1"/>
</dbReference>
<name>A0ABS9BM95_9BACT</name>
<dbReference type="CDD" id="cd01297">
    <property type="entry name" value="D-aminoacylase"/>
    <property type="match status" value="1"/>
</dbReference>